<sequence length="86" mass="9577">MPDRFYPRGPDEPDDTYDAQEDEHRVDGGHVETAPRQRCGDSDAKDAEHATRTEAVHQALPEPDVPNMLTPLQNPLVMLAQACGWP</sequence>
<gene>
    <name evidence="2" type="ORF">GCM10010324_21990</name>
</gene>
<proteinExistence type="predicted"/>
<dbReference type="EMBL" id="BMUT01000003">
    <property type="protein sequence ID" value="GGX76032.1"/>
    <property type="molecule type" value="Genomic_DNA"/>
</dbReference>
<evidence type="ECO:0000313" key="2">
    <source>
        <dbReference type="EMBL" id="GGX76032.1"/>
    </source>
</evidence>
<feature type="compositionally biased region" description="Acidic residues" evidence="1">
    <location>
        <begin position="12"/>
        <end position="21"/>
    </location>
</feature>
<feature type="region of interest" description="Disordered" evidence="1">
    <location>
        <begin position="1"/>
        <end position="67"/>
    </location>
</feature>
<name>A0ABQ2Y9L5_9ACTN</name>
<dbReference type="Proteomes" id="UP000659223">
    <property type="component" value="Unassembled WGS sequence"/>
</dbReference>
<accession>A0ABQ2Y9L5</accession>
<organism evidence="2 3">
    <name type="scientific">Streptomyces hiroshimensis</name>
    <dbReference type="NCBI Taxonomy" id="66424"/>
    <lineage>
        <taxon>Bacteria</taxon>
        <taxon>Bacillati</taxon>
        <taxon>Actinomycetota</taxon>
        <taxon>Actinomycetes</taxon>
        <taxon>Kitasatosporales</taxon>
        <taxon>Streptomycetaceae</taxon>
        <taxon>Streptomyces</taxon>
    </lineage>
</organism>
<feature type="compositionally biased region" description="Basic and acidic residues" evidence="1">
    <location>
        <begin position="22"/>
        <end position="55"/>
    </location>
</feature>
<feature type="compositionally biased region" description="Basic and acidic residues" evidence="1">
    <location>
        <begin position="1"/>
        <end position="11"/>
    </location>
</feature>
<evidence type="ECO:0000256" key="1">
    <source>
        <dbReference type="SAM" id="MobiDB-lite"/>
    </source>
</evidence>
<comment type="caution">
    <text evidence="2">The sequence shown here is derived from an EMBL/GenBank/DDBJ whole genome shotgun (WGS) entry which is preliminary data.</text>
</comment>
<reference evidence="3" key="1">
    <citation type="journal article" date="2019" name="Int. J. Syst. Evol. Microbiol.">
        <title>The Global Catalogue of Microorganisms (GCM) 10K type strain sequencing project: providing services to taxonomists for standard genome sequencing and annotation.</title>
        <authorList>
            <consortium name="The Broad Institute Genomics Platform"/>
            <consortium name="The Broad Institute Genome Sequencing Center for Infectious Disease"/>
            <person name="Wu L."/>
            <person name="Ma J."/>
        </authorList>
    </citation>
    <scope>NUCLEOTIDE SEQUENCE [LARGE SCALE GENOMIC DNA]</scope>
    <source>
        <strain evidence="3">JCM 4586</strain>
    </source>
</reference>
<keyword evidence="3" id="KW-1185">Reference proteome</keyword>
<evidence type="ECO:0000313" key="3">
    <source>
        <dbReference type="Proteomes" id="UP000659223"/>
    </source>
</evidence>
<protein>
    <submittedName>
        <fullName evidence="2">Uncharacterized protein</fullName>
    </submittedName>
</protein>